<sequence length="338" mass="37007">MNYIKYILIITFSTSVISGDYSDQRGMTKLLGTETTLRCAEQMMQPGAKTYELSYERTGTMPKSPFAGEYQPKFLPELGWPGSVHIYTMDVLNADVNDGNQGTQMDALGHFGYVDEVWNGEGELDTSKIKYFNELTTDEVKPTPESPLQKLGIETVPPIVTTAVLIDVRKHIFNGVAMDAGQYVTVDHVKKTIAKSSLKDRGILPGDVVLINTGWSDNYADPDEKGIYYSMAPGVSYNLVKYLSSKQIVGIGLDTWGVDTFADPSMLGEEVNQNPEGIANPAHHYFLTQSGIHTLENFKLDELAANAVELSCVVILPLKTKGSAASPIRPIAIGKSVL</sequence>
<dbReference type="GO" id="GO:0004061">
    <property type="term" value="F:arylformamidase activity"/>
    <property type="evidence" value="ECO:0007669"/>
    <property type="project" value="InterPro"/>
</dbReference>
<organism evidence="1 2">
    <name type="scientific">SAR86 cluster bacterium SAR86A</name>
    <dbReference type="NCBI Taxonomy" id="1123866"/>
    <lineage>
        <taxon>Bacteria</taxon>
        <taxon>Pseudomonadati</taxon>
        <taxon>Pseudomonadota</taxon>
        <taxon>Gammaproteobacteria</taxon>
        <taxon>SAR86 cluster</taxon>
    </lineage>
</organism>
<dbReference type="SUPFAM" id="SSF102198">
    <property type="entry name" value="Putative cyclase"/>
    <property type="match status" value="1"/>
</dbReference>
<dbReference type="GO" id="GO:0019441">
    <property type="term" value="P:L-tryptophan catabolic process to kynurenine"/>
    <property type="evidence" value="ECO:0007669"/>
    <property type="project" value="InterPro"/>
</dbReference>
<dbReference type="Pfam" id="PF04199">
    <property type="entry name" value="Cyclase"/>
    <property type="match status" value="1"/>
</dbReference>
<dbReference type="STRING" id="1123866.NT01SARS_0484"/>
<dbReference type="PANTHER" id="PTHR34861">
    <property type="match status" value="1"/>
</dbReference>
<dbReference type="InterPro" id="IPR007325">
    <property type="entry name" value="KFase/CYL"/>
</dbReference>
<reference evidence="1 2" key="1">
    <citation type="journal article" date="2012" name="ISME J.">
        <title>Genomic insights to SAR86, an abundant and uncultivated marine bacterial lineage.</title>
        <authorList>
            <person name="Dupont C.L."/>
            <person name="Rusch D.B."/>
            <person name="Yooseph S."/>
            <person name="Lombardo M.J."/>
            <person name="Richter R.A."/>
            <person name="Valas R."/>
            <person name="Novotny M."/>
            <person name="Yee-Greenbaum J."/>
            <person name="Selengut J.D."/>
            <person name="Haft D.H."/>
            <person name="Halpern A.L."/>
            <person name="Lasken R.S."/>
            <person name="Nealson K."/>
            <person name="Friedman R."/>
            <person name="Venter J.C."/>
        </authorList>
    </citation>
    <scope>NUCLEOTIDE SEQUENCE [LARGE SCALE GENOMIC DNA]</scope>
</reference>
<dbReference type="PANTHER" id="PTHR34861:SF10">
    <property type="entry name" value="CYCLASE"/>
    <property type="match status" value="1"/>
</dbReference>
<dbReference type="Gene3D" id="3.50.30.50">
    <property type="entry name" value="Putative cyclase"/>
    <property type="match status" value="1"/>
</dbReference>
<evidence type="ECO:0000313" key="2">
    <source>
        <dbReference type="Proteomes" id="UP000010305"/>
    </source>
</evidence>
<dbReference type="InterPro" id="IPR037175">
    <property type="entry name" value="KFase_sf"/>
</dbReference>
<gene>
    <name evidence="1" type="ORF">NT01SARS_0484</name>
</gene>
<accession>J4KS32</accession>
<dbReference type="EMBL" id="JH611156">
    <property type="protein sequence ID" value="EJP71999.1"/>
    <property type="molecule type" value="Genomic_DNA"/>
</dbReference>
<evidence type="ECO:0000313" key="1">
    <source>
        <dbReference type="EMBL" id="EJP71999.1"/>
    </source>
</evidence>
<proteinExistence type="predicted"/>
<dbReference type="AlphaFoldDB" id="J4KS32"/>
<dbReference type="Proteomes" id="UP000010305">
    <property type="component" value="Unassembled WGS sequence"/>
</dbReference>
<dbReference type="HOGENOM" id="CLU_821093_0_0_6"/>
<protein>
    <submittedName>
        <fullName evidence="1">Cyclase</fullName>
    </submittedName>
</protein>
<name>J4KS32_9GAMM</name>